<dbReference type="EMBL" id="JAACFV010000144">
    <property type="protein sequence ID" value="KAF7504249.1"/>
    <property type="molecule type" value="Genomic_DNA"/>
</dbReference>
<gene>
    <name evidence="1" type="ORF">GJ744_002571</name>
</gene>
<reference evidence="1" key="1">
    <citation type="submission" date="2020-02" db="EMBL/GenBank/DDBJ databases">
        <authorList>
            <person name="Palmer J.M."/>
        </authorList>
    </citation>
    <scope>NUCLEOTIDE SEQUENCE</scope>
    <source>
        <strain evidence="1">EPUS1.4</strain>
        <tissue evidence="1">Thallus</tissue>
    </source>
</reference>
<sequence>MASACCLPIVNSYPYRPGFEFNTLLSKSPAVSDSQPSGFATCSLSSTVDKPASMENHDQPQWEIRSLPKQGIDIILDNKDEGGNENDVNGLVAREPDFATSVGYFAEDNSKHP</sequence>
<evidence type="ECO:0000313" key="2">
    <source>
        <dbReference type="Proteomes" id="UP000606974"/>
    </source>
</evidence>
<evidence type="ECO:0000313" key="1">
    <source>
        <dbReference type="EMBL" id="KAF7504249.1"/>
    </source>
</evidence>
<keyword evidence="2" id="KW-1185">Reference proteome</keyword>
<comment type="caution">
    <text evidence="1">The sequence shown here is derived from an EMBL/GenBank/DDBJ whole genome shotgun (WGS) entry which is preliminary data.</text>
</comment>
<proteinExistence type="predicted"/>
<organism evidence="1 2">
    <name type="scientific">Endocarpon pusillum</name>
    <dbReference type="NCBI Taxonomy" id="364733"/>
    <lineage>
        <taxon>Eukaryota</taxon>
        <taxon>Fungi</taxon>
        <taxon>Dikarya</taxon>
        <taxon>Ascomycota</taxon>
        <taxon>Pezizomycotina</taxon>
        <taxon>Eurotiomycetes</taxon>
        <taxon>Chaetothyriomycetidae</taxon>
        <taxon>Verrucariales</taxon>
        <taxon>Verrucariaceae</taxon>
        <taxon>Endocarpon</taxon>
    </lineage>
</organism>
<accession>A0A8H7DYR7</accession>
<name>A0A8H7DYR7_9EURO</name>
<dbReference type="AlphaFoldDB" id="A0A8H7DYR7"/>
<dbReference type="Proteomes" id="UP000606974">
    <property type="component" value="Unassembled WGS sequence"/>
</dbReference>
<protein>
    <submittedName>
        <fullName evidence="1">Uncharacterized protein</fullName>
    </submittedName>
</protein>